<gene>
    <name evidence="1" type="ORF">ACFODW_00475</name>
</gene>
<dbReference type="Proteomes" id="UP001595387">
    <property type="component" value="Unassembled WGS sequence"/>
</dbReference>
<protein>
    <submittedName>
        <fullName evidence="1">YrhK family protein</fullName>
    </submittedName>
</protein>
<comment type="caution">
    <text evidence="1">The sequence shown here is derived from an EMBL/GenBank/DDBJ whole genome shotgun (WGS) entry which is preliminary data.</text>
</comment>
<name>A0ABV7A1L5_9BACI</name>
<sequence>MANDISLGIWFLVRSILFLFHSTQTAGPFSSS</sequence>
<dbReference type="RefSeq" id="WP_390301539.1">
    <property type="nucleotide sequence ID" value="NZ_JBHRRZ010000001.1"/>
</dbReference>
<dbReference type="EMBL" id="JBHRRZ010000001">
    <property type="protein sequence ID" value="MFC2946841.1"/>
    <property type="molecule type" value="Genomic_DNA"/>
</dbReference>
<proteinExistence type="predicted"/>
<accession>A0ABV7A1L5</accession>
<keyword evidence="2" id="KW-1185">Reference proteome</keyword>
<organism evidence="1 2">
    <name type="scientific">Virgibacillus sediminis</name>
    <dbReference type="NCBI Taxonomy" id="202260"/>
    <lineage>
        <taxon>Bacteria</taxon>
        <taxon>Bacillati</taxon>
        <taxon>Bacillota</taxon>
        <taxon>Bacilli</taxon>
        <taxon>Bacillales</taxon>
        <taxon>Bacillaceae</taxon>
        <taxon>Virgibacillus</taxon>
    </lineage>
</organism>
<evidence type="ECO:0000313" key="2">
    <source>
        <dbReference type="Proteomes" id="UP001595387"/>
    </source>
</evidence>
<evidence type="ECO:0000313" key="1">
    <source>
        <dbReference type="EMBL" id="MFC2946841.1"/>
    </source>
</evidence>
<reference evidence="2" key="1">
    <citation type="journal article" date="2019" name="Int. J. Syst. Evol. Microbiol.">
        <title>The Global Catalogue of Microorganisms (GCM) 10K type strain sequencing project: providing services to taxonomists for standard genome sequencing and annotation.</title>
        <authorList>
            <consortium name="The Broad Institute Genomics Platform"/>
            <consortium name="The Broad Institute Genome Sequencing Center for Infectious Disease"/>
            <person name="Wu L."/>
            <person name="Ma J."/>
        </authorList>
    </citation>
    <scope>NUCLEOTIDE SEQUENCE [LARGE SCALE GENOMIC DNA]</scope>
    <source>
        <strain evidence="2">KCTC 13193</strain>
    </source>
</reference>